<organism evidence="2 3">
    <name type="scientific">Mycolicibacterium canariasense</name>
    <name type="common">Mycobacterium canariasense</name>
    <dbReference type="NCBI Taxonomy" id="228230"/>
    <lineage>
        <taxon>Bacteria</taxon>
        <taxon>Bacillati</taxon>
        <taxon>Actinomycetota</taxon>
        <taxon>Actinomycetes</taxon>
        <taxon>Mycobacteriales</taxon>
        <taxon>Mycobacteriaceae</taxon>
        <taxon>Mycolicibacterium</taxon>
    </lineage>
</organism>
<keyword evidence="3" id="KW-1185">Reference proteome</keyword>
<sequence length="171" mass="17205">MFRDRDAARAELTEAQNTPVDSGTGSGGSGGPSGASFGQDMLSGLMEAVGLDGSVFSDPTQWGIWKLFTGGANYLGGLLKNFQTNSGPARLNPYGGAPGGSQHGRGAGSPGPGNAGDGGLGAFQLGDGGGMSGMGGALMGALPQARDYLAVSRDPSGWTYRRLNHVAGQRR</sequence>
<reference evidence="3" key="2">
    <citation type="submission" date="2016-02" db="EMBL/GenBank/DDBJ databases">
        <title>Draft genome sequence of five rapidly growing Mycobacterium species.</title>
        <authorList>
            <person name="Katahira K."/>
            <person name="Gotou Y."/>
            <person name="Iida K."/>
            <person name="Ogura Y."/>
            <person name="Hayashi T."/>
        </authorList>
    </citation>
    <scope>NUCLEOTIDE SEQUENCE [LARGE SCALE GENOMIC DNA]</scope>
    <source>
        <strain evidence="3">JCM15298</strain>
    </source>
</reference>
<feature type="region of interest" description="Disordered" evidence="1">
    <location>
        <begin position="93"/>
        <end position="122"/>
    </location>
</feature>
<name>A0A100WBV8_MYCCR</name>
<gene>
    <name evidence="2" type="ORF">RMCC_2408</name>
</gene>
<accession>A0A100WBV8</accession>
<dbReference type="RefSeq" id="WP_062656573.1">
    <property type="nucleotide sequence ID" value="NZ_BCSY01000036.1"/>
</dbReference>
<protein>
    <submittedName>
        <fullName evidence="2">Uncharacterized protein</fullName>
    </submittedName>
</protein>
<feature type="compositionally biased region" description="Gly residues" evidence="1">
    <location>
        <begin position="24"/>
        <end position="33"/>
    </location>
</feature>
<dbReference type="EMBL" id="BCSY01000036">
    <property type="protein sequence ID" value="GAS95442.1"/>
    <property type="molecule type" value="Genomic_DNA"/>
</dbReference>
<dbReference type="STRING" id="228230.RMCC_2408"/>
<dbReference type="Proteomes" id="UP000069443">
    <property type="component" value="Unassembled WGS sequence"/>
</dbReference>
<reference evidence="3" key="1">
    <citation type="journal article" date="2016" name="Genome Announc.">
        <title>Draft Genome Sequences of Five Rapidly Growing Mycobacterium Species, M. thermoresistibile, M. fortuitum subsp. acetamidolyticum, M. canariasense, M. brisbanense, and M. novocastrense.</title>
        <authorList>
            <person name="Katahira K."/>
            <person name="Ogura Y."/>
            <person name="Gotoh Y."/>
            <person name="Hayashi T."/>
        </authorList>
    </citation>
    <scope>NUCLEOTIDE SEQUENCE [LARGE SCALE GENOMIC DNA]</scope>
    <source>
        <strain evidence="3">JCM15298</strain>
    </source>
</reference>
<evidence type="ECO:0000256" key="1">
    <source>
        <dbReference type="SAM" id="MobiDB-lite"/>
    </source>
</evidence>
<feature type="compositionally biased region" description="Gly residues" evidence="1">
    <location>
        <begin position="96"/>
        <end position="122"/>
    </location>
</feature>
<comment type="caution">
    <text evidence="2">The sequence shown here is derived from an EMBL/GenBank/DDBJ whole genome shotgun (WGS) entry which is preliminary data.</text>
</comment>
<dbReference type="AlphaFoldDB" id="A0A100WBV8"/>
<feature type="region of interest" description="Disordered" evidence="1">
    <location>
        <begin position="1"/>
        <end position="39"/>
    </location>
</feature>
<evidence type="ECO:0000313" key="3">
    <source>
        <dbReference type="Proteomes" id="UP000069443"/>
    </source>
</evidence>
<dbReference type="OrthoDB" id="4753829at2"/>
<evidence type="ECO:0000313" key="2">
    <source>
        <dbReference type="EMBL" id="GAS95442.1"/>
    </source>
</evidence>
<feature type="compositionally biased region" description="Basic and acidic residues" evidence="1">
    <location>
        <begin position="1"/>
        <end position="12"/>
    </location>
</feature>
<proteinExistence type="predicted"/>